<dbReference type="EMBL" id="HBIU01004797">
    <property type="protein sequence ID" value="CAE0623112.1"/>
    <property type="molecule type" value="Transcribed_RNA"/>
</dbReference>
<keyword evidence="1" id="KW-0732">Signal</keyword>
<dbReference type="InterPro" id="IPR011893">
    <property type="entry name" value="Selenoprotein_Rdx-typ"/>
</dbReference>
<dbReference type="GO" id="GO:0005789">
    <property type="term" value="C:endoplasmic reticulum membrane"/>
    <property type="evidence" value="ECO:0007669"/>
    <property type="project" value="TreeGrafter"/>
</dbReference>
<organism evidence="5">
    <name type="scientific">Heterosigma akashiwo</name>
    <name type="common">Chromophytic alga</name>
    <name type="synonym">Heterosigma carterae</name>
    <dbReference type="NCBI Taxonomy" id="2829"/>
    <lineage>
        <taxon>Eukaryota</taxon>
        <taxon>Sar</taxon>
        <taxon>Stramenopiles</taxon>
        <taxon>Ochrophyta</taxon>
        <taxon>Raphidophyceae</taxon>
        <taxon>Chattonellales</taxon>
        <taxon>Chattonellaceae</taxon>
        <taxon>Heterosigma</taxon>
    </lineage>
</organism>
<keyword evidence="4" id="KW-0472">Membrane</keyword>
<keyword evidence="4" id="KW-0812">Transmembrane</keyword>
<reference evidence="5" key="1">
    <citation type="submission" date="2021-01" db="EMBL/GenBank/DDBJ databases">
        <authorList>
            <person name="Corre E."/>
            <person name="Pelletier E."/>
            <person name="Niang G."/>
            <person name="Scheremetjew M."/>
            <person name="Finn R."/>
            <person name="Kale V."/>
            <person name="Holt S."/>
            <person name="Cochrane G."/>
            <person name="Meng A."/>
            <person name="Brown T."/>
            <person name="Cohen L."/>
        </authorList>
    </citation>
    <scope>NUCLEOTIDE SEQUENCE</scope>
    <source>
        <strain evidence="5">CCMP3107</strain>
    </source>
</reference>
<keyword evidence="4" id="KW-1133">Transmembrane helix</keyword>
<gene>
    <name evidence="5" type="ORF">HAKA00212_LOCUS1776</name>
</gene>
<sequence length="280" mass="31267">MAQATPAPAPQGQQQQRQGGFSPVTIAVFAFLAWRFLFGDSDDKQLKKETLNPSPIQPTFMAPKQFNAFDHLQLNVGDENSSPVKPPRSSEVDEFDTEDSGGMAKKKADANPHYFDVDAVGGLDDLDDVKVIIRFDQQSENIANGAVELKKFLEVNYPQTIGNILGVYAPVPEWVQRLSGITGILQMAGLFLTFAGKRVFGEENRFIQAFHKQKMQVFMLVMGLNLGSGFLQFTGEFDIEVNGKLLFSKKQEDRFPTGQEIVDLLYEQGIKRKRVVEITN</sequence>
<feature type="transmembrane region" description="Helical" evidence="4">
    <location>
        <begin position="20"/>
        <end position="38"/>
    </location>
</feature>
<dbReference type="GO" id="GO:0045454">
    <property type="term" value="P:cell redox homeostasis"/>
    <property type="evidence" value="ECO:0007669"/>
    <property type="project" value="TreeGrafter"/>
</dbReference>
<dbReference type="GO" id="GO:0004791">
    <property type="term" value="F:thioredoxin-disulfide reductase (NADPH) activity"/>
    <property type="evidence" value="ECO:0007669"/>
    <property type="project" value="TreeGrafter"/>
</dbReference>
<protein>
    <recommendedName>
        <fullName evidence="6">Selenoprotein T</fullName>
    </recommendedName>
</protein>
<dbReference type="NCBIfam" id="TIGR02174">
    <property type="entry name" value="CXXU_selWTH"/>
    <property type="match status" value="1"/>
</dbReference>
<evidence type="ECO:0000313" key="5">
    <source>
        <dbReference type="EMBL" id="CAE0623112.1"/>
    </source>
</evidence>
<accession>A0A6V1NES6</accession>
<evidence type="ECO:0000256" key="1">
    <source>
        <dbReference type="ARBA" id="ARBA00022729"/>
    </source>
</evidence>
<evidence type="ECO:0000256" key="4">
    <source>
        <dbReference type="SAM" id="Phobius"/>
    </source>
</evidence>
<evidence type="ECO:0008006" key="6">
    <source>
        <dbReference type="Google" id="ProtNLM"/>
    </source>
</evidence>
<name>A0A6V1NES6_HETAK</name>
<dbReference type="PANTHER" id="PTHR13544:SF0">
    <property type="entry name" value="THIOREDOXIN REDUCTASE-LIKE SELENOPROTEIN T"/>
    <property type="match status" value="1"/>
</dbReference>
<dbReference type="SUPFAM" id="SSF52833">
    <property type="entry name" value="Thioredoxin-like"/>
    <property type="match status" value="1"/>
</dbReference>
<dbReference type="Gene3D" id="3.40.30.10">
    <property type="entry name" value="Glutaredoxin"/>
    <property type="match status" value="1"/>
</dbReference>
<dbReference type="InterPro" id="IPR036249">
    <property type="entry name" value="Thioredoxin-like_sf"/>
</dbReference>
<dbReference type="PANTHER" id="PTHR13544">
    <property type="entry name" value="SELENOPROTEIN T"/>
    <property type="match status" value="1"/>
</dbReference>
<keyword evidence="2" id="KW-0676">Redox-active center</keyword>
<dbReference type="AlphaFoldDB" id="A0A6V1NES6"/>
<proteinExistence type="predicted"/>
<dbReference type="InterPro" id="IPR019389">
    <property type="entry name" value="Selenoprotein_T"/>
</dbReference>
<feature type="region of interest" description="Disordered" evidence="3">
    <location>
        <begin position="76"/>
        <end position="107"/>
    </location>
</feature>
<evidence type="ECO:0000256" key="2">
    <source>
        <dbReference type="ARBA" id="ARBA00023284"/>
    </source>
</evidence>
<dbReference type="Pfam" id="PF10262">
    <property type="entry name" value="Rdx"/>
    <property type="match status" value="1"/>
</dbReference>
<evidence type="ECO:0000256" key="3">
    <source>
        <dbReference type="SAM" id="MobiDB-lite"/>
    </source>
</evidence>